<evidence type="ECO:0000256" key="1">
    <source>
        <dbReference type="ARBA" id="ARBA00022729"/>
    </source>
</evidence>
<dbReference type="Proteomes" id="UP000250088">
    <property type="component" value="Chromosome"/>
</dbReference>
<dbReference type="KEGG" id="naj:B1756_10355"/>
<dbReference type="GeneID" id="32894484"/>
<dbReference type="RefSeq" id="WP_086888464.1">
    <property type="nucleotide sequence ID" value="NZ_CP019893.1"/>
</dbReference>
<dbReference type="AlphaFoldDB" id="A0A2Z2HSE1"/>
<accession>A0A2Z2HSE1</accession>
<dbReference type="InterPro" id="IPR028082">
    <property type="entry name" value="Peripla_BP_I"/>
</dbReference>
<protein>
    <submittedName>
        <fullName evidence="4">ABC transporter substrate-binding protein</fullName>
    </submittedName>
</protein>
<feature type="region of interest" description="Disordered" evidence="2">
    <location>
        <begin position="1"/>
        <end position="30"/>
    </location>
</feature>
<dbReference type="SUPFAM" id="SSF53822">
    <property type="entry name" value="Periplasmic binding protein-like I"/>
    <property type="match status" value="1"/>
</dbReference>
<gene>
    <name evidence="4" type="ORF">B1756_10355</name>
</gene>
<sequence>MGENSWGTGEQKRLKSTAGGRGGRETRSRRRVLQAAGGAGTLALAGCLEETSLEGLIGSTEAAEGPVTVGVLAPNPDGDFVGRSMARGAEVAVAELNERGGIGGRDVELAVGDTAANPLEARREYHRLVLEEGADVTVGMFDSPALVHVMEDIAEQELLHLTTGAATTVTSQLIREDYESYKYHFRVGPTNEIDLGRGTVDFVDGIAPDVGWESVAVLAEDYDWSDGPWSVLQDDLDETGLDVVLEERYPPATDDFVDLYDPVSEQGADVALVAMAHTGTDALLDWAAPPSGRPYPFAFGGIHVPAQLPSYYDQTNGACRYTFSQISATANSEPGPLTQDFVSAYESEFDENPVYTGYTTYEAVMLYDHVVESAGTFDEDDLVPALEDVSFEGATGTIEFYDRDHEFAHDLQYQGADTLFFQWQENDDGEGVQEVIWPDEHATSEFVSPPWL</sequence>
<evidence type="ECO:0000313" key="5">
    <source>
        <dbReference type="Proteomes" id="UP000250088"/>
    </source>
</evidence>
<keyword evidence="5" id="KW-1185">Reference proteome</keyword>
<evidence type="ECO:0000256" key="2">
    <source>
        <dbReference type="SAM" id="MobiDB-lite"/>
    </source>
</evidence>
<keyword evidence="1" id="KW-0732">Signal</keyword>
<feature type="domain" description="Leucine-binding protein" evidence="3">
    <location>
        <begin position="66"/>
        <end position="412"/>
    </location>
</feature>
<dbReference type="Gene3D" id="3.40.50.2300">
    <property type="match status" value="2"/>
</dbReference>
<dbReference type="InterPro" id="IPR051010">
    <property type="entry name" value="BCAA_transport"/>
</dbReference>
<dbReference type="PANTHER" id="PTHR30483:SF6">
    <property type="entry name" value="PERIPLASMIC BINDING PROTEIN OF ABC TRANSPORTER FOR NATURAL AMINO ACIDS"/>
    <property type="match status" value="1"/>
</dbReference>
<evidence type="ECO:0000313" key="4">
    <source>
        <dbReference type="EMBL" id="ARS90090.1"/>
    </source>
</evidence>
<dbReference type="PANTHER" id="PTHR30483">
    <property type="entry name" value="LEUCINE-SPECIFIC-BINDING PROTEIN"/>
    <property type="match status" value="1"/>
</dbReference>
<reference evidence="5" key="1">
    <citation type="submission" date="2017-02" db="EMBL/GenBank/DDBJ databases">
        <title>Natronthermophilus aegyptiacus gen. nov.,sp. nov., an aerobic, extremely halophilic alkalithermophilic archaeon isolated from the athalassohaline Wadi An Natrun, Egypt.</title>
        <authorList>
            <person name="Zhao B."/>
        </authorList>
    </citation>
    <scope>NUCLEOTIDE SEQUENCE [LARGE SCALE GENOMIC DNA]</scope>
    <source>
        <strain evidence="5">JW/NM-HA 15</strain>
    </source>
</reference>
<organism evidence="4 5">
    <name type="scientific">Natrarchaeobaculum aegyptiacum</name>
    <dbReference type="NCBI Taxonomy" id="745377"/>
    <lineage>
        <taxon>Archaea</taxon>
        <taxon>Methanobacteriati</taxon>
        <taxon>Methanobacteriota</taxon>
        <taxon>Stenosarchaea group</taxon>
        <taxon>Halobacteria</taxon>
        <taxon>Halobacteriales</taxon>
        <taxon>Natrialbaceae</taxon>
        <taxon>Natrarchaeobaculum</taxon>
    </lineage>
</organism>
<dbReference type="Pfam" id="PF13458">
    <property type="entry name" value="Peripla_BP_6"/>
    <property type="match status" value="1"/>
</dbReference>
<proteinExistence type="predicted"/>
<dbReference type="OrthoDB" id="200499at2157"/>
<dbReference type="CDD" id="cd06345">
    <property type="entry name" value="PBP1_ABC_ligand_binding-like"/>
    <property type="match status" value="1"/>
</dbReference>
<name>A0A2Z2HSE1_9EURY</name>
<evidence type="ECO:0000259" key="3">
    <source>
        <dbReference type="Pfam" id="PF13458"/>
    </source>
</evidence>
<dbReference type="EMBL" id="CP019893">
    <property type="protein sequence ID" value="ARS90090.1"/>
    <property type="molecule type" value="Genomic_DNA"/>
</dbReference>
<dbReference type="InterPro" id="IPR028081">
    <property type="entry name" value="Leu-bd"/>
</dbReference>